<feature type="transmembrane region" description="Helical" evidence="2">
    <location>
        <begin position="299"/>
        <end position="320"/>
    </location>
</feature>
<protein>
    <submittedName>
        <fullName evidence="3">Uncharacterized protein</fullName>
    </submittedName>
</protein>
<evidence type="ECO:0000313" key="3">
    <source>
        <dbReference type="EMBL" id="MCI2241041.1"/>
    </source>
</evidence>
<organism evidence="3 4">
    <name type="scientific">Adlercreutzia faecimuris</name>
    <dbReference type="NCBI Taxonomy" id="2897341"/>
    <lineage>
        <taxon>Bacteria</taxon>
        <taxon>Bacillati</taxon>
        <taxon>Actinomycetota</taxon>
        <taxon>Coriobacteriia</taxon>
        <taxon>Eggerthellales</taxon>
        <taxon>Eggerthellaceae</taxon>
        <taxon>Adlercreutzia</taxon>
    </lineage>
</organism>
<reference evidence="3" key="1">
    <citation type="submission" date="2021-11" db="EMBL/GenBank/DDBJ databases">
        <title>A Novel Adlercreutzia Species, isolated from a Allomyrina dichotoma larva feces.</title>
        <authorList>
            <person name="Suh M.K."/>
        </authorList>
    </citation>
    <scope>NUCLEOTIDE SEQUENCE</scope>
    <source>
        <strain evidence="3">JBNU-10</strain>
    </source>
</reference>
<feature type="coiled-coil region" evidence="1">
    <location>
        <begin position="323"/>
        <end position="350"/>
    </location>
</feature>
<dbReference type="RefSeq" id="WP_242162813.1">
    <property type="nucleotide sequence ID" value="NZ_JAJMLW010000001.1"/>
</dbReference>
<dbReference type="Proteomes" id="UP001430755">
    <property type="component" value="Unassembled WGS sequence"/>
</dbReference>
<evidence type="ECO:0000256" key="2">
    <source>
        <dbReference type="SAM" id="Phobius"/>
    </source>
</evidence>
<keyword evidence="1" id="KW-0175">Coiled coil</keyword>
<evidence type="ECO:0000256" key="1">
    <source>
        <dbReference type="SAM" id="Coils"/>
    </source>
</evidence>
<sequence length="374" mass="37765">MTMGGKAAAAAMPRGARVRAGLARLLAAGLVAGVLALAPIAPIVLGAGAAGSASAGASAPAPDAFAAAAWAAPAKGADQEEAPYWVSVTYQGDGSAEASARVEPYDNHTVHWKADPGAEVVSVQVDGRDRPDLVADGQAGHVDFSGITADHSVDIRFSAADPAATGILYAIDTAIEGGPGWITGAGMVPKGGSRVVSWEAEEGWSVAAVIVDGTARNDLIGAGSTIFQRMGGNHSVTVVVSPDEAAAAASGADAEGDAREATLFAQRKAVSPTSPFPEPEGGAPRLVYDLVSAVHGGGIVSLVVGVVAFAALMAGAHVISDRRRYYEEDRQEAEEAAAAERAEKEAEADAYLAGYYDACLAARGEDASDDDSAR</sequence>
<comment type="caution">
    <text evidence="3">The sequence shown here is derived from an EMBL/GenBank/DDBJ whole genome shotgun (WGS) entry which is preliminary data.</text>
</comment>
<evidence type="ECO:0000313" key="4">
    <source>
        <dbReference type="Proteomes" id="UP001430755"/>
    </source>
</evidence>
<keyword evidence="2" id="KW-1133">Transmembrane helix</keyword>
<gene>
    <name evidence="3" type="ORF">LPT13_01575</name>
</gene>
<accession>A0ABS9WDU6</accession>
<dbReference type="EMBL" id="JAJMLW010000001">
    <property type="protein sequence ID" value="MCI2241041.1"/>
    <property type="molecule type" value="Genomic_DNA"/>
</dbReference>
<keyword evidence="2" id="KW-0812">Transmembrane</keyword>
<name>A0ABS9WDU6_9ACTN</name>
<keyword evidence="2" id="KW-0472">Membrane</keyword>
<keyword evidence="4" id="KW-1185">Reference proteome</keyword>
<proteinExistence type="predicted"/>